<dbReference type="AlphaFoldDB" id="A0AAV5NLN7"/>
<protein>
    <submittedName>
        <fullName evidence="1">Uncharacterized protein</fullName>
    </submittedName>
</protein>
<organism evidence="1 2">
    <name type="scientific">Vibrio penaeicida</name>
    <dbReference type="NCBI Taxonomy" id="104609"/>
    <lineage>
        <taxon>Bacteria</taxon>
        <taxon>Pseudomonadati</taxon>
        <taxon>Pseudomonadota</taxon>
        <taxon>Gammaproteobacteria</taxon>
        <taxon>Vibrionales</taxon>
        <taxon>Vibrionaceae</taxon>
        <taxon>Vibrio</taxon>
    </lineage>
</organism>
<evidence type="ECO:0000313" key="2">
    <source>
        <dbReference type="Proteomes" id="UP001156690"/>
    </source>
</evidence>
<gene>
    <name evidence="1" type="ORF">GCM10007932_08740</name>
</gene>
<name>A0AAV5NLN7_9VIBR</name>
<dbReference type="Proteomes" id="UP001156690">
    <property type="component" value="Unassembled WGS sequence"/>
</dbReference>
<dbReference type="RefSeq" id="WP_126610211.1">
    <property type="nucleotide sequence ID" value="NZ_AP025144.1"/>
</dbReference>
<accession>A0AAV5NLN7</accession>
<dbReference type="EMBL" id="BSNX01000007">
    <property type="protein sequence ID" value="GLQ71514.1"/>
    <property type="molecule type" value="Genomic_DNA"/>
</dbReference>
<keyword evidence="2" id="KW-1185">Reference proteome</keyword>
<comment type="caution">
    <text evidence="1">The sequence shown here is derived from an EMBL/GenBank/DDBJ whole genome shotgun (WGS) entry which is preliminary data.</text>
</comment>
<proteinExistence type="predicted"/>
<sequence length="70" mass="8283">MRIALDWGFDFEVSFPNYQFSWSFGAKRKNGRSVKEKEHYSELSDMSKHLQKDVGVEVTSTSNRDYVRFL</sequence>
<evidence type="ECO:0000313" key="1">
    <source>
        <dbReference type="EMBL" id="GLQ71514.1"/>
    </source>
</evidence>
<reference evidence="2" key="1">
    <citation type="journal article" date="2019" name="Int. J. Syst. Evol. Microbiol.">
        <title>The Global Catalogue of Microorganisms (GCM) 10K type strain sequencing project: providing services to taxonomists for standard genome sequencing and annotation.</title>
        <authorList>
            <consortium name="The Broad Institute Genomics Platform"/>
            <consortium name="The Broad Institute Genome Sequencing Center for Infectious Disease"/>
            <person name="Wu L."/>
            <person name="Ma J."/>
        </authorList>
    </citation>
    <scope>NUCLEOTIDE SEQUENCE [LARGE SCALE GENOMIC DNA]</scope>
    <source>
        <strain evidence="2">NBRC 15640</strain>
    </source>
</reference>